<dbReference type="GO" id="GO:0031177">
    <property type="term" value="F:phosphopantetheine binding"/>
    <property type="evidence" value="ECO:0007669"/>
    <property type="project" value="InterPro"/>
</dbReference>
<dbReference type="CDD" id="cd19534">
    <property type="entry name" value="E_NRPS"/>
    <property type="match status" value="1"/>
</dbReference>
<dbReference type="Proteomes" id="UP000319732">
    <property type="component" value="Unassembled WGS sequence"/>
</dbReference>
<dbReference type="CDD" id="cd05930">
    <property type="entry name" value="A_NRPS"/>
    <property type="match status" value="1"/>
</dbReference>
<dbReference type="NCBIfam" id="TIGR01733">
    <property type="entry name" value="AA-adenyl-dom"/>
    <property type="match status" value="1"/>
</dbReference>
<evidence type="ECO:0000259" key="5">
    <source>
        <dbReference type="PROSITE" id="PS50075"/>
    </source>
</evidence>
<dbReference type="Gene3D" id="1.10.10.1830">
    <property type="entry name" value="Non-ribosomal peptide synthase, adenylation domain"/>
    <property type="match status" value="1"/>
</dbReference>
<dbReference type="GO" id="GO:0044550">
    <property type="term" value="P:secondary metabolite biosynthetic process"/>
    <property type="evidence" value="ECO:0007669"/>
    <property type="project" value="UniProtKB-ARBA"/>
</dbReference>
<dbReference type="InterPro" id="IPR045851">
    <property type="entry name" value="AMP-bd_C_sf"/>
</dbReference>
<dbReference type="Pfam" id="PF13193">
    <property type="entry name" value="AMP-binding_C"/>
    <property type="match status" value="1"/>
</dbReference>
<dbReference type="SMART" id="SM00823">
    <property type="entry name" value="PKS_PP"/>
    <property type="match status" value="1"/>
</dbReference>
<keyword evidence="4" id="KW-0597">Phosphoprotein</keyword>
<dbReference type="InterPro" id="IPR010060">
    <property type="entry name" value="NRPS_synth"/>
</dbReference>
<evidence type="ECO:0000256" key="1">
    <source>
        <dbReference type="ARBA" id="ARBA00001957"/>
    </source>
</evidence>
<dbReference type="FunFam" id="3.30.300.30:FF:000010">
    <property type="entry name" value="Enterobactin synthetase component F"/>
    <property type="match status" value="1"/>
</dbReference>
<comment type="caution">
    <text evidence="6">The sequence shown here is derived from an EMBL/GenBank/DDBJ whole genome shotgun (WGS) entry which is preliminary data.</text>
</comment>
<reference evidence="6 7" key="1">
    <citation type="submission" date="2019-06" db="EMBL/GenBank/DDBJ databases">
        <title>Whole genome sequence for Cellvibrionaceae sp. R142.</title>
        <authorList>
            <person name="Wang G."/>
        </authorList>
    </citation>
    <scope>NUCLEOTIDE SEQUENCE [LARGE SCALE GENOMIC DNA]</scope>
    <source>
        <strain evidence="6 7">R142</strain>
    </source>
</reference>
<dbReference type="PANTHER" id="PTHR45398:SF1">
    <property type="entry name" value="ENZYME, PUTATIVE (JCVI)-RELATED"/>
    <property type="match status" value="1"/>
</dbReference>
<dbReference type="GO" id="GO:0003824">
    <property type="term" value="F:catalytic activity"/>
    <property type="evidence" value="ECO:0007669"/>
    <property type="project" value="InterPro"/>
</dbReference>
<dbReference type="InterPro" id="IPR000873">
    <property type="entry name" value="AMP-dep_synth/lig_dom"/>
</dbReference>
<dbReference type="InterPro" id="IPR036736">
    <property type="entry name" value="ACP-like_sf"/>
</dbReference>
<dbReference type="Gene3D" id="2.30.38.10">
    <property type="entry name" value="Luciferase, Domain 3"/>
    <property type="match status" value="1"/>
</dbReference>
<dbReference type="Gene3D" id="1.10.1200.10">
    <property type="entry name" value="ACP-like"/>
    <property type="match status" value="1"/>
</dbReference>
<sequence length="1597" mass="181228">MSALDLLEELGKNNIKISIVKNRLDITAPRGYLTNSLKNKLKYYKEDIIQILLLESKKIYQSIKPINRKDIMKLSFPQRRLWFINQFEKKYSYAYNIVSALKLKGTIDIKALQISFNKLIERHESLRTVIAVCEEEAGQSIVKELKLSIPIVEVTDAWVPSYIEKESKHVFDLTKGPLVRVSLLRLLPREHILLVNMHHLISDGWSLGIFYKELSELYKSHINSETLKLQSLPVQYVDFAHWQRETSHHDLLLKEISYWKVQLSGSPTLLRLPTDWPRPAEQSYRGSSIRFTLPAELVIAIRKFSRGVNATPFMTLLAAFNALLAKYSGDSDICIGTPVAGRRSSELESIIGLFVNTLVIRTKFHDRLAVKELVENVRDTCLSAYENQAVPFEYLLEALGVNRSLSYSPVFQVMFSLQNTPEPTLELPNVSVLPVVSEKYTSKFDLIMDLAEVGGEIQGILKYKSGLFRKSTVDRMVRSFRLLLDKMISEPYRFVDEISVLDKKDEQEILLDWNSTKFIRPKELCIHELFLLQVEKTPSSIAVTYDERRLTYNELNIRSNQLANHLIKNGVGPEVRVGLCIERSLDMIIGILGIIKAGAAYVPIDTEYPSQRIESLIEDSGIYILLVQKSLQKLPANLKAVSHLYIDESWPTIARESCAPPKVSVHPENLLYVIYTSGSTGRPKGVMVTHAGLSAHIAWKKRVFGLNAEDTILQKTPIGFDVSVWEWSVPLVTGANLQLAAPGGHRDPAYLLDLIESKRITVVQAVPSLLGELLREADEKKIRSLRYLFCGGEPLSPGLCSKFKDLNSQTLMYNFYGPSEATIDSTYWLFDTSQQSEVVPIGRPVDNGQIYILDKSLNPVPIGVVGEIYIGGDILGRGYDNRQDITALNFIPNRYSEIAGDRLYRSGDLGRYLLNGDVEYIGRIDYQVKIRGFRIELGEIESALFEIPEVDKAVVVAHCRDQVSQSYYLAAYIVLKSKSSCDQSKLRDELKRLLPEYMIPSFFILLQALPLTENGKLDRKALPEPDISELPDQSYAAPRTETELALVDIWSDVLRIKTENLGVNTNFFDLGGDSILSLQIIARARNKGIQLTPRQMFENQTISELAKVAVKSSDEIIADQGLVSGEVELTPIQRRFFENTKLDFNHFNQSILFIISEKISKEILVTLIESLVLHHDALRLRFLKEGSGWVQFFKEYKPEKLLEVFDLSDLPMVEKIDQMESKCSATQKELNIEKGPLLRAVLFTMGEGNPDRLLIAVHHLAIDGVSWRILLEDIKTAYMQISSGSSIKLPTKTTSYKAWSEKLQSYSQSEQLLKEWHYWNDISKCELTSFPQDFTIQDSEKTVGSEVIHRASLKFEETQKLLQEVPTAYSTQINEVLLTGLMIAFYKWSGQNKLLIDLEGHGREDIFNDVDVSRTVGWFTSVFPVVLELSSSSHIGSSLKAVKEKLRRIPERGIGYGLLRYCCRDPEVARVMELMPEAKVVFNYLGQFDQLVSRDELFQWAPESVTGLQSKNHSRRYSLVINCSVKNGCLHLPIAYSCIEYRTETIAALSSYFLEALRALIQHCTDSNSYGYTPTDFPDVEISAKELDEIVKDLEVN</sequence>
<dbReference type="Gene3D" id="3.30.559.10">
    <property type="entry name" value="Chloramphenicol acetyltransferase-like domain"/>
    <property type="match status" value="2"/>
</dbReference>
<dbReference type="FunFam" id="3.40.50.12780:FF:000012">
    <property type="entry name" value="Non-ribosomal peptide synthetase"/>
    <property type="match status" value="1"/>
</dbReference>
<dbReference type="SUPFAM" id="SSF47336">
    <property type="entry name" value="ACP-like"/>
    <property type="match status" value="1"/>
</dbReference>
<dbReference type="PROSITE" id="PS00012">
    <property type="entry name" value="PHOSPHOPANTETHEINE"/>
    <property type="match status" value="1"/>
</dbReference>
<dbReference type="FunFam" id="3.40.50.980:FF:000001">
    <property type="entry name" value="Non-ribosomal peptide synthetase"/>
    <property type="match status" value="1"/>
</dbReference>
<gene>
    <name evidence="6" type="ORF">FKG94_24540</name>
</gene>
<comment type="cofactor">
    <cofactor evidence="1">
        <name>pantetheine 4'-phosphate</name>
        <dbReference type="ChEBI" id="CHEBI:47942"/>
    </cofactor>
</comment>
<dbReference type="Gene3D" id="3.30.300.30">
    <property type="match status" value="1"/>
</dbReference>
<dbReference type="Pfam" id="PF00550">
    <property type="entry name" value="PP-binding"/>
    <property type="match status" value="1"/>
</dbReference>
<dbReference type="PROSITE" id="PS50075">
    <property type="entry name" value="CARRIER"/>
    <property type="match status" value="1"/>
</dbReference>
<dbReference type="Pfam" id="PF18563">
    <property type="entry name" value="TubC_N"/>
    <property type="match status" value="1"/>
</dbReference>
<protein>
    <submittedName>
        <fullName evidence="6">Amino acid adenylation domain-containing protein</fullName>
    </submittedName>
</protein>
<dbReference type="NCBIfam" id="TIGR01720">
    <property type="entry name" value="NRPS-para261"/>
    <property type="match status" value="1"/>
</dbReference>
<keyword evidence="7" id="KW-1185">Reference proteome</keyword>
<evidence type="ECO:0000256" key="4">
    <source>
        <dbReference type="ARBA" id="ARBA00022553"/>
    </source>
</evidence>
<dbReference type="RefSeq" id="WP_142929600.1">
    <property type="nucleotide sequence ID" value="NZ_ML660108.1"/>
</dbReference>
<dbReference type="EMBL" id="VHSG01000032">
    <property type="protein sequence ID" value="TQV68006.1"/>
    <property type="molecule type" value="Genomic_DNA"/>
</dbReference>
<dbReference type="Pfam" id="PF00501">
    <property type="entry name" value="AMP-binding"/>
    <property type="match status" value="1"/>
</dbReference>
<proteinExistence type="inferred from homology"/>
<dbReference type="GO" id="GO:0043041">
    <property type="term" value="P:amino acid activation for nonribosomal peptide biosynthetic process"/>
    <property type="evidence" value="ECO:0007669"/>
    <property type="project" value="UniProtKB-ARBA"/>
</dbReference>
<organism evidence="6 7">
    <name type="scientific">Exilibacterium tricleocarpae</name>
    <dbReference type="NCBI Taxonomy" id="2591008"/>
    <lineage>
        <taxon>Bacteria</taxon>
        <taxon>Pseudomonadati</taxon>
        <taxon>Pseudomonadota</taxon>
        <taxon>Gammaproteobacteria</taxon>
        <taxon>Cellvibrionales</taxon>
        <taxon>Cellvibrionaceae</taxon>
        <taxon>Exilibacterium</taxon>
    </lineage>
</organism>
<dbReference type="OrthoDB" id="9803665at2"/>
<dbReference type="CDD" id="cd19531">
    <property type="entry name" value="LCL_NRPS-like"/>
    <property type="match status" value="1"/>
</dbReference>
<evidence type="ECO:0000313" key="7">
    <source>
        <dbReference type="Proteomes" id="UP000319732"/>
    </source>
</evidence>
<dbReference type="InterPro" id="IPR025110">
    <property type="entry name" value="AMP-bd_C"/>
</dbReference>
<dbReference type="Pfam" id="PF00668">
    <property type="entry name" value="Condensation"/>
    <property type="match status" value="2"/>
</dbReference>
<keyword evidence="3" id="KW-0596">Phosphopantetheine</keyword>
<comment type="similarity">
    <text evidence="2">Belongs to the ATP-dependent AMP-binding enzyme family.</text>
</comment>
<evidence type="ECO:0000313" key="6">
    <source>
        <dbReference type="EMBL" id="TQV68006.1"/>
    </source>
</evidence>
<dbReference type="InterPro" id="IPR023213">
    <property type="entry name" value="CAT-like_dom_sf"/>
</dbReference>
<name>A0A545SST2_9GAMM</name>
<evidence type="ECO:0000256" key="3">
    <source>
        <dbReference type="ARBA" id="ARBA00022450"/>
    </source>
</evidence>
<dbReference type="Gene3D" id="3.30.559.30">
    <property type="entry name" value="Nonribosomal peptide synthetase, condensation domain"/>
    <property type="match status" value="2"/>
</dbReference>
<accession>A0A545SST2</accession>
<dbReference type="FunFam" id="1.10.1200.10:FF:000005">
    <property type="entry name" value="Nonribosomal peptide synthetase 1"/>
    <property type="match status" value="1"/>
</dbReference>
<dbReference type="InterPro" id="IPR020806">
    <property type="entry name" value="PKS_PP-bd"/>
</dbReference>
<dbReference type="Gene3D" id="3.40.50.980">
    <property type="match status" value="2"/>
</dbReference>
<feature type="domain" description="Carrier" evidence="5">
    <location>
        <begin position="1037"/>
        <end position="1113"/>
    </location>
</feature>
<dbReference type="InterPro" id="IPR010071">
    <property type="entry name" value="AA_adenyl_dom"/>
</dbReference>
<evidence type="ECO:0000256" key="2">
    <source>
        <dbReference type="ARBA" id="ARBA00006432"/>
    </source>
</evidence>
<dbReference type="SUPFAM" id="SSF52777">
    <property type="entry name" value="CoA-dependent acyltransferases"/>
    <property type="match status" value="4"/>
</dbReference>
<dbReference type="InterPro" id="IPR020845">
    <property type="entry name" value="AMP-binding_CS"/>
</dbReference>
<dbReference type="InterPro" id="IPR009081">
    <property type="entry name" value="PP-bd_ACP"/>
</dbReference>
<dbReference type="SUPFAM" id="SSF56801">
    <property type="entry name" value="Acetyl-CoA synthetase-like"/>
    <property type="match status" value="1"/>
</dbReference>
<dbReference type="InterPro" id="IPR041464">
    <property type="entry name" value="TubC_N"/>
</dbReference>
<dbReference type="InterPro" id="IPR001242">
    <property type="entry name" value="Condensation_dom"/>
</dbReference>
<dbReference type="PANTHER" id="PTHR45398">
    <property type="match status" value="1"/>
</dbReference>
<dbReference type="InterPro" id="IPR044894">
    <property type="entry name" value="TubC_N_sf"/>
</dbReference>
<dbReference type="InterPro" id="IPR006162">
    <property type="entry name" value="Ppantetheine_attach_site"/>
</dbReference>
<dbReference type="PROSITE" id="PS00455">
    <property type="entry name" value="AMP_BINDING"/>
    <property type="match status" value="1"/>
</dbReference>